<comment type="catalytic activity">
    <reaction evidence="7">
        <text>a medium-chain fatty acid + ATP + CoA = a medium-chain fatty acyl-CoA + AMP + diphosphate</text>
        <dbReference type="Rhea" id="RHEA:48340"/>
        <dbReference type="ChEBI" id="CHEBI:30616"/>
        <dbReference type="ChEBI" id="CHEBI:33019"/>
        <dbReference type="ChEBI" id="CHEBI:57287"/>
        <dbReference type="ChEBI" id="CHEBI:59558"/>
        <dbReference type="ChEBI" id="CHEBI:90546"/>
        <dbReference type="ChEBI" id="CHEBI:456215"/>
        <dbReference type="EC" id="6.2.1.2"/>
    </reaction>
</comment>
<feature type="domain" description="AMP-binding enzyme C-terminal" evidence="9">
    <location>
        <begin position="494"/>
        <end position="570"/>
    </location>
</feature>
<evidence type="ECO:0000256" key="3">
    <source>
        <dbReference type="ARBA" id="ARBA00037247"/>
    </source>
</evidence>
<comment type="caution">
    <text evidence="10">The sequence shown here is derived from an EMBL/GenBank/DDBJ whole genome shotgun (WGS) entry which is preliminary data.</text>
</comment>
<dbReference type="PANTHER" id="PTHR43201">
    <property type="entry name" value="ACYL-COA SYNTHETASE"/>
    <property type="match status" value="1"/>
</dbReference>
<comment type="similarity">
    <text evidence="1">Belongs to the ATP-dependent AMP-binding enzyme family.</text>
</comment>
<name>A0A9Q0S8W6_9DIPT</name>
<protein>
    <recommendedName>
        <fullName evidence="5">Medium-chain acyl-CoA ligase ACSF2, mitochondrial</fullName>
        <ecNumber evidence="4">6.2.1.2</ecNumber>
    </recommendedName>
</protein>
<dbReference type="AlphaFoldDB" id="A0A9Q0S8W6"/>
<dbReference type="GO" id="GO:0031956">
    <property type="term" value="F:medium-chain fatty acid-CoA ligase activity"/>
    <property type="evidence" value="ECO:0007669"/>
    <property type="project" value="UniProtKB-EC"/>
</dbReference>
<evidence type="ECO:0000313" key="10">
    <source>
        <dbReference type="EMBL" id="KAJ6649642.1"/>
    </source>
</evidence>
<dbReference type="FunFam" id="3.40.50.12780:FF:000003">
    <property type="entry name" value="Long-chain-fatty-acid--CoA ligase FadD"/>
    <property type="match status" value="1"/>
</dbReference>
<dbReference type="Gene3D" id="3.30.300.30">
    <property type="match status" value="1"/>
</dbReference>
<dbReference type="InterPro" id="IPR020845">
    <property type="entry name" value="AMP-binding_CS"/>
</dbReference>
<dbReference type="Proteomes" id="UP001151699">
    <property type="component" value="Chromosome A"/>
</dbReference>
<evidence type="ECO:0000256" key="6">
    <source>
        <dbReference type="ARBA" id="ARBA00047319"/>
    </source>
</evidence>
<keyword evidence="2 10" id="KW-0436">Ligase</keyword>
<dbReference type="EC" id="6.2.1.2" evidence="4"/>
<comment type="catalytic activity">
    <reaction evidence="6">
        <text>octanoate + ATP + CoA = octanoyl-CoA + AMP + diphosphate</text>
        <dbReference type="Rhea" id="RHEA:33631"/>
        <dbReference type="ChEBI" id="CHEBI:25646"/>
        <dbReference type="ChEBI" id="CHEBI:30616"/>
        <dbReference type="ChEBI" id="CHEBI:33019"/>
        <dbReference type="ChEBI" id="CHEBI:57287"/>
        <dbReference type="ChEBI" id="CHEBI:57386"/>
        <dbReference type="ChEBI" id="CHEBI:456215"/>
    </reaction>
</comment>
<evidence type="ECO:0000313" key="11">
    <source>
        <dbReference type="Proteomes" id="UP001151699"/>
    </source>
</evidence>
<evidence type="ECO:0000256" key="2">
    <source>
        <dbReference type="ARBA" id="ARBA00022598"/>
    </source>
</evidence>
<evidence type="ECO:0000256" key="5">
    <source>
        <dbReference type="ARBA" id="ARBA00039638"/>
    </source>
</evidence>
<proteinExistence type="inferred from homology"/>
<evidence type="ECO:0000256" key="1">
    <source>
        <dbReference type="ARBA" id="ARBA00006432"/>
    </source>
</evidence>
<comment type="function">
    <text evidence="3">Acyl-CoA synthases catalyze the initial reaction in fatty acid metabolism, by forming a thioester with CoA. Has some preference toward medium-chain substrates. Plays a role in adipocyte differentiation.</text>
</comment>
<evidence type="ECO:0000256" key="7">
    <source>
        <dbReference type="ARBA" id="ARBA00048277"/>
    </source>
</evidence>
<keyword evidence="11" id="KW-1185">Reference proteome</keyword>
<sequence>MLKYSNICALKRHLHETVSYQQKCHFSAASPNPKKLSYYHHIGNDPLVYRTLSEHFEISVEKYGNREALVSCYEGKRYTYTEVLDKVNRLASGFTKIGLSKDDKIGIWSPNSAQWYITLLAASKAGLVSVKIVALNPAYQTPEISQCIRKVNMKAMVAGDTFKHQNYYEMVCKSVPDIRLSRGRSKERDGFTTLIMDSSEELEGAYTFDEILNFGSNGSQLTPEKAQPDDPCNVQFTSGTTGTPKAALLSHYNFVNNGIHVANRMQLDKKAHRVCVQVPLFHVYGIVIAMAASITHGATVVLPAPTFNPEQSLRAIVNERCSVILGTPTMYVDLIAKQRELNLPIESTEIAITGGAPCPPQLFRNIQSTFNLKSVKSLYGLTEVSACAFFSLSNESEKQITETVGFLQDHLEAKVIDEKGTLVPFGRPGELCVRGYSTMLGYFNDEARTREVFTADKWLRTGDQFVLQEDGYGRIVGRFKEMIIRGGENIFPKEIEDFLSTHPEIIEAQVVGVPDDRMGEEICAFIRTTKNGKELKQRDVKDFCTGSIAHFKIPRYVQVVDEFPRTTSGKIQKFKLKEQYAKNVKN</sequence>
<dbReference type="SUPFAM" id="SSF56801">
    <property type="entry name" value="Acetyl-CoA synthetase-like"/>
    <property type="match status" value="1"/>
</dbReference>
<dbReference type="GO" id="GO:0006631">
    <property type="term" value="P:fatty acid metabolic process"/>
    <property type="evidence" value="ECO:0007669"/>
    <property type="project" value="TreeGrafter"/>
</dbReference>
<dbReference type="InterPro" id="IPR000873">
    <property type="entry name" value="AMP-dep_synth/lig_dom"/>
</dbReference>
<dbReference type="Pfam" id="PF13193">
    <property type="entry name" value="AMP-binding_C"/>
    <property type="match status" value="1"/>
</dbReference>
<dbReference type="PANTHER" id="PTHR43201:SF5">
    <property type="entry name" value="MEDIUM-CHAIN ACYL-COA LIGASE ACSF2, MITOCHONDRIAL"/>
    <property type="match status" value="1"/>
</dbReference>
<dbReference type="Pfam" id="PF00501">
    <property type="entry name" value="AMP-binding"/>
    <property type="match status" value="1"/>
</dbReference>
<feature type="domain" description="AMP-dependent synthetase/ligase" evidence="8">
    <location>
        <begin position="56"/>
        <end position="443"/>
    </location>
</feature>
<evidence type="ECO:0000259" key="9">
    <source>
        <dbReference type="Pfam" id="PF13193"/>
    </source>
</evidence>
<dbReference type="PROSITE" id="PS00455">
    <property type="entry name" value="AMP_BINDING"/>
    <property type="match status" value="1"/>
</dbReference>
<dbReference type="FunFam" id="3.30.300.30:FF:000008">
    <property type="entry name" value="2,3-dihydroxybenzoate-AMP ligase"/>
    <property type="match status" value="1"/>
</dbReference>
<dbReference type="InterPro" id="IPR045851">
    <property type="entry name" value="AMP-bd_C_sf"/>
</dbReference>
<dbReference type="InterPro" id="IPR025110">
    <property type="entry name" value="AMP-bd_C"/>
</dbReference>
<gene>
    <name evidence="10" type="primary">ACSF2_1</name>
    <name evidence="10" type="ORF">Bhyg_04880</name>
</gene>
<dbReference type="OrthoDB" id="10253115at2759"/>
<evidence type="ECO:0000256" key="4">
    <source>
        <dbReference type="ARBA" id="ARBA00039009"/>
    </source>
</evidence>
<dbReference type="Gene3D" id="3.40.50.12780">
    <property type="entry name" value="N-terminal domain of ligase-like"/>
    <property type="match status" value="1"/>
</dbReference>
<dbReference type="EMBL" id="WJQU01000001">
    <property type="protein sequence ID" value="KAJ6649642.1"/>
    <property type="molecule type" value="Genomic_DNA"/>
</dbReference>
<dbReference type="InterPro" id="IPR042099">
    <property type="entry name" value="ANL_N_sf"/>
</dbReference>
<accession>A0A9Q0S8W6</accession>
<reference evidence="10" key="1">
    <citation type="submission" date="2022-07" db="EMBL/GenBank/DDBJ databases">
        <authorList>
            <person name="Trinca V."/>
            <person name="Uliana J.V.C."/>
            <person name="Torres T.T."/>
            <person name="Ward R.J."/>
            <person name="Monesi N."/>
        </authorList>
    </citation>
    <scope>NUCLEOTIDE SEQUENCE</scope>
    <source>
        <strain evidence="10">HSMRA1968</strain>
        <tissue evidence="10">Whole embryos</tissue>
    </source>
</reference>
<organism evidence="10 11">
    <name type="scientific">Pseudolycoriella hygida</name>
    <dbReference type="NCBI Taxonomy" id="35572"/>
    <lineage>
        <taxon>Eukaryota</taxon>
        <taxon>Metazoa</taxon>
        <taxon>Ecdysozoa</taxon>
        <taxon>Arthropoda</taxon>
        <taxon>Hexapoda</taxon>
        <taxon>Insecta</taxon>
        <taxon>Pterygota</taxon>
        <taxon>Neoptera</taxon>
        <taxon>Endopterygota</taxon>
        <taxon>Diptera</taxon>
        <taxon>Nematocera</taxon>
        <taxon>Sciaroidea</taxon>
        <taxon>Sciaridae</taxon>
        <taxon>Pseudolycoriella</taxon>
    </lineage>
</organism>
<evidence type="ECO:0000259" key="8">
    <source>
        <dbReference type="Pfam" id="PF00501"/>
    </source>
</evidence>